<comment type="caution">
    <text evidence="5">The sequence shown here is derived from an EMBL/GenBank/DDBJ whole genome shotgun (WGS) entry which is preliminary data.</text>
</comment>
<keyword evidence="3 4" id="KW-0687">Ribonucleoprotein</keyword>
<dbReference type="HAMAP" id="MF_00531">
    <property type="entry name" value="Ribosomal_uS19"/>
    <property type="match status" value="1"/>
</dbReference>
<keyword evidence="2 4" id="KW-0689">Ribosomal protein</keyword>
<dbReference type="GO" id="GO:1990904">
    <property type="term" value="C:ribonucleoprotein complex"/>
    <property type="evidence" value="ECO:0007669"/>
    <property type="project" value="UniProtKB-KW"/>
</dbReference>
<comment type="similarity">
    <text evidence="1 4">Belongs to the universal ribosomal protein uS19 family.</text>
</comment>
<gene>
    <name evidence="5" type="ORF">AYI68_g585</name>
</gene>
<dbReference type="OrthoDB" id="2043at2759"/>
<keyword evidence="6" id="KW-1185">Reference proteome</keyword>
<evidence type="ECO:0000256" key="1">
    <source>
        <dbReference type="ARBA" id="ARBA00007345"/>
    </source>
</evidence>
<sequence length="122" mass="13618">MNVSRVLNARSVWKGPFFVTFPNLAENIKQNVPIKTKVRSCTIMPNMVGAKFLVHNGKEYKPVDITEEMIGRKLDLNQQLKPRSYLEASACPPPPIYPVPSLTSSTIAGPPPFFDKVGVLHR</sequence>
<evidence type="ECO:0000256" key="2">
    <source>
        <dbReference type="ARBA" id="ARBA00022980"/>
    </source>
</evidence>
<dbReference type="InterPro" id="IPR002222">
    <property type="entry name" value="Ribosomal_uS19"/>
</dbReference>
<reference evidence="5 6" key="1">
    <citation type="journal article" date="2016" name="Mol. Biol. Evol.">
        <title>Genome-Wide Survey of Gut Fungi (Harpellales) Reveals the First Horizontally Transferred Ubiquitin Gene from a Mosquito Host.</title>
        <authorList>
            <person name="Wang Y."/>
            <person name="White M.M."/>
            <person name="Kvist S."/>
            <person name="Moncalvo J.M."/>
        </authorList>
    </citation>
    <scope>NUCLEOTIDE SEQUENCE [LARGE SCALE GENOMIC DNA]</scope>
    <source>
        <strain evidence="5 6">ALG-7-W6</strain>
    </source>
</reference>
<dbReference type="Pfam" id="PF00203">
    <property type="entry name" value="Ribosomal_S19"/>
    <property type="match status" value="1"/>
</dbReference>
<dbReference type="PRINTS" id="PR00975">
    <property type="entry name" value="RIBOSOMALS19"/>
</dbReference>
<dbReference type="InterPro" id="IPR023575">
    <property type="entry name" value="Ribosomal_uS19_SF"/>
</dbReference>
<dbReference type="GO" id="GO:0005840">
    <property type="term" value="C:ribosome"/>
    <property type="evidence" value="ECO:0007669"/>
    <property type="project" value="UniProtKB-KW"/>
</dbReference>
<evidence type="ECO:0000313" key="6">
    <source>
        <dbReference type="Proteomes" id="UP000187455"/>
    </source>
</evidence>
<protein>
    <submittedName>
        <fullName evidence="5">Putative ribosomal protein S19, mitochondrial</fullName>
    </submittedName>
</protein>
<proteinExistence type="inferred from homology"/>
<dbReference type="SUPFAM" id="SSF54570">
    <property type="entry name" value="Ribosomal protein S19"/>
    <property type="match status" value="1"/>
</dbReference>
<evidence type="ECO:0000256" key="3">
    <source>
        <dbReference type="ARBA" id="ARBA00023274"/>
    </source>
</evidence>
<name>A0A1R0H7W2_9FUNG</name>
<accession>A0A1R0H7W2</accession>
<organism evidence="5 6">
    <name type="scientific">Smittium mucronatum</name>
    <dbReference type="NCBI Taxonomy" id="133383"/>
    <lineage>
        <taxon>Eukaryota</taxon>
        <taxon>Fungi</taxon>
        <taxon>Fungi incertae sedis</taxon>
        <taxon>Zoopagomycota</taxon>
        <taxon>Kickxellomycotina</taxon>
        <taxon>Harpellomycetes</taxon>
        <taxon>Harpellales</taxon>
        <taxon>Legeriomycetaceae</taxon>
        <taxon>Smittium</taxon>
    </lineage>
</organism>
<dbReference type="GO" id="GO:0006412">
    <property type="term" value="P:translation"/>
    <property type="evidence" value="ECO:0007669"/>
    <property type="project" value="InterPro"/>
</dbReference>
<evidence type="ECO:0000256" key="4">
    <source>
        <dbReference type="RuleBase" id="RU003485"/>
    </source>
</evidence>
<dbReference type="GO" id="GO:0003735">
    <property type="term" value="F:structural constituent of ribosome"/>
    <property type="evidence" value="ECO:0007669"/>
    <property type="project" value="InterPro"/>
</dbReference>
<dbReference type="AlphaFoldDB" id="A0A1R0H7W2"/>
<evidence type="ECO:0000313" key="5">
    <source>
        <dbReference type="EMBL" id="OLY85229.1"/>
    </source>
</evidence>
<dbReference type="Proteomes" id="UP000187455">
    <property type="component" value="Unassembled WGS sequence"/>
</dbReference>
<dbReference type="EMBL" id="LSSL01000179">
    <property type="protein sequence ID" value="OLY85229.1"/>
    <property type="molecule type" value="Genomic_DNA"/>
</dbReference>
<dbReference type="STRING" id="133383.A0A1R0H7W2"/>
<dbReference type="Gene3D" id="3.30.860.10">
    <property type="entry name" value="30s Ribosomal Protein S19, Chain A"/>
    <property type="match status" value="1"/>
</dbReference>